<gene>
    <name evidence="1" type="ORF">RCL2_000641600</name>
</gene>
<proteinExistence type="predicted"/>
<evidence type="ECO:0000313" key="1">
    <source>
        <dbReference type="EMBL" id="GES79103.1"/>
    </source>
</evidence>
<organism evidence="1 2">
    <name type="scientific">Rhizophagus clarus</name>
    <dbReference type="NCBI Taxonomy" id="94130"/>
    <lineage>
        <taxon>Eukaryota</taxon>
        <taxon>Fungi</taxon>
        <taxon>Fungi incertae sedis</taxon>
        <taxon>Mucoromycota</taxon>
        <taxon>Glomeromycotina</taxon>
        <taxon>Glomeromycetes</taxon>
        <taxon>Glomerales</taxon>
        <taxon>Glomeraceae</taxon>
        <taxon>Rhizophagus</taxon>
    </lineage>
</organism>
<sequence>MVISYFGTKNDTENTTSISMEEERGLEEAWIMKNFKEIKEILKQQKIQQKTDLEEIRIKYEMRKNKNIEVL</sequence>
<protein>
    <submittedName>
        <fullName evidence="1">Uncharacterized protein</fullName>
    </submittedName>
</protein>
<evidence type="ECO:0000313" key="2">
    <source>
        <dbReference type="Proteomes" id="UP000615446"/>
    </source>
</evidence>
<reference evidence="1" key="1">
    <citation type="submission" date="2019-10" db="EMBL/GenBank/DDBJ databases">
        <title>Conservation and host-specific expression of non-tandemly repeated heterogenous ribosome RNA gene in arbuscular mycorrhizal fungi.</title>
        <authorList>
            <person name="Maeda T."/>
            <person name="Kobayashi Y."/>
            <person name="Nakagawa T."/>
            <person name="Ezawa T."/>
            <person name="Yamaguchi K."/>
            <person name="Bino T."/>
            <person name="Nishimoto Y."/>
            <person name="Shigenobu S."/>
            <person name="Kawaguchi M."/>
        </authorList>
    </citation>
    <scope>NUCLEOTIDE SEQUENCE</scope>
    <source>
        <strain evidence="1">HR1</strain>
    </source>
</reference>
<name>A0A8H3KZT7_9GLOM</name>
<accession>A0A8H3KZT7</accession>
<comment type="caution">
    <text evidence="1">The sequence shown here is derived from an EMBL/GenBank/DDBJ whole genome shotgun (WGS) entry which is preliminary data.</text>
</comment>
<dbReference type="Proteomes" id="UP000615446">
    <property type="component" value="Unassembled WGS sequence"/>
</dbReference>
<dbReference type="AlphaFoldDB" id="A0A8H3KZT7"/>
<dbReference type="EMBL" id="BLAL01000043">
    <property type="protein sequence ID" value="GES79103.1"/>
    <property type="molecule type" value="Genomic_DNA"/>
</dbReference>